<dbReference type="InterPro" id="IPR036737">
    <property type="entry name" value="OmpA-like_sf"/>
</dbReference>
<reference evidence="7 8" key="1">
    <citation type="submission" date="2016-11" db="EMBL/GenBank/DDBJ databases">
        <authorList>
            <person name="Varghese N."/>
            <person name="Submissions S."/>
        </authorList>
    </citation>
    <scope>NUCLEOTIDE SEQUENCE [LARGE SCALE GENOMIC DNA]</scope>
    <source>
        <strain evidence="7 8">DSM 28249</strain>
    </source>
</reference>
<accession>A0A1M7AMK7</accession>
<feature type="chain" id="PRO_5009923759" evidence="5">
    <location>
        <begin position="21"/>
        <end position="222"/>
    </location>
</feature>
<dbReference type="SUPFAM" id="SSF103088">
    <property type="entry name" value="OmpA-like"/>
    <property type="match status" value="1"/>
</dbReference>
<dbReference type="Pfam" id="PF13488">
    <property type="entry name" value="Gly-zipper_Omp"/>
    <property type="match status" value="1"/>
</dbReference>
<dbReference type="RefSeq" id="WP_149778062.1">
    <property type="nucleotide sequence ID" value="NZ_FRCB01000001.1"/>
</dbReference>
<dbReference type="PRINTS" id="PR01021">
    <property type="entry name" value="OMPADOMAIN"/>
</dbReference>
<dbReference type="PANTHER" id="PTHR30329:SF21">
    <property type="entry name" value="LIPOPROTEIN YIAD-RELATED"/>
    <property type="match status" value="1"/>
</dbReference>
<comment type="subcellular location">
    <subcellularLocation>
        <location evidence="1">Cell outer membrane</location>
    </subcellularLocation>
</comment>
<sequence length="222" mass="23184">MIRARHSLLVLSGASLLAVAACTDPAMVGTGTNPYQKTQQGALLGGLIGAGVGAVVSDDRAKGALIGGAIGAAGGATYGNMLDRQEAQLRQQLDDDRVQITNTGDRLIVTLPQDILFDVDSASVRPGLRDDLMTVASSLRDYPDSTVQVVGHTDNTGDAGYNQQLSERRANAVADVLMDGGVAFSRIQTFGRGENQPVADNLTDAGRAQNRRVEIVILPNAA</sequence>
<dbReference type="PROSITE" id="PS51123">
    <property type="entry name" value="OMPA_2"/>
    <property type="match status" value="1"/>
</dbReference>
<evidence type="ECO:0000313" key="7">
    <source>
        <dbReference type="EMBL" id="SHL43756.1"/>
    </source>
</evidence>
<evidence type="ECO:0000256" key="1">
    <source>
        <dbReference type="ARBA" id="ARBA00004442"/>
    </source>
</evidence>
<organism evidence="7 8">
    <name type="scientific">Roseovarius litoreus</name>
    <dbReference type="NCBI Taxonomy" id="1155722"/>
    <lineage>
        <taxon>Bacteria</taxon>
        <taxon>Pseudomonadati</taxon>
        <taxon>Pseudomonadota</taxon>
        <taxon>Alphaproteobacteria</taxon>
        <taxon>Rhodobacterales</taxon>
        <taxon>Roseobacteraceae</taxon>
        <taxon>Roseovarius</taxon>
    </lineage>
</organism>
<protein>
    <submittedName>
        <fullName evidence="7">Outer membrane protein OmpA</fullName>
    </submittedName>
</protein>
<dbReference type="Gene3D" id="3.30.1330.60">
    <property type="entry name" value="OmpA-like domain"/>
    <property type="match status" value="1"/>
</dbReference>
<dbReference type="InterPro" id="IPR039567">
    <property type="entry name" value="Gly-zipper"/>
</dbReference>
<evidence type="ECO:0000313" key="8">
    <source>
        <dbReference type="Proteomes" id="UP000322545"/>
    </source>
</evidence>
<dbReference type="InterPro" id="IPR050330">
    <property type="entry name" value="Bact_OuterMem_StrucFunc"/>
</dbReference>
<evidence type="ECO:0000256" key="3">
    <source>
        <dbReference type="ARBA" id="ARBA00023237"/>
    </source>
</evidence>
<proteinExistence type="predicted"/>
<feature type="signal peptide" evidence="5">
    <location>
        <begin position="1"/>
        <end position="20"/>
    </location>
</feature>
<feature type="domain" description="OmpA-like" evidence="6">
    <location>
        <begin position="104"/>
        <end position="221"/>
    </location>
</feature>
<name>A0A1M7AMK7_9RHOB</name>
<dbReference type="PANTHER" id="PTHR30329">
    <property type="entry name" value="STATOR ELEMENT OF FLAGELLAR MOTOR COMPLEX"/>
    <property type="match status" value="1"/>
</dbReference>
<dbReference type="InterPro" id="IPR006664">
    <property type="entry name" value="OMP_bac"/>
</dbReference>
<dbReference type="EMBL" id="FRCB01000001">
    <property type="protein sequence ID" value="SHL43756.1"/>
    <property type="molecule type" value="Genomic_DNA"/>
</dbReference>
<keyword evidence="2 4" id="KW-0472">Membrane</keyword>
<dbReference type="InterPro" id="IPR006665">
    <property type="entry name" value="OmpA-like"/>
</dbReference>
<evidence type="ECO:0000256" key="4">
    <source>
        <dbReference type="PROSITE-ProRule" id="PRU00473"/>
    </source>
</evidence>
<evidence type="ECO:0000256" key="5">
    <source>
        <dbReference type="SAM" id="SignalP"/>
    </source>
</evidence>
<dbReference type="PROSITE" id="PS51257">
    <property type="entry name" value="PROKAR_LIPOPROTEIN"/>
    <property type="match status" value="1"/>
</dbReference>
<evidence type="ECO:0000259" key="6">
    <source>
        <dbReference type="PROSITE" id="PS51123"/>
    </source>
</evidence>
<gene>
    <name evidence="7" type="ORF">SAMN05443432_101504</name>
</gene>
<keyword evidence="5" id="KW-0732">Signal</keyword>
<dbReference type="AlphaFoldDB" id="A0A1M7AMK7"/>
<dbReference type="GO" id="GO:0009279">
    <property type="term" value="C:cell outer membrane"/>
    <property type="evidence" value="ECO:0007669"/>
    <property type="project" value="UniProtKB-SubCell"/>
</dbReference>
<dbReference type="PRINTS" id="PR01023">
    <property type="entry name" value="NAFLGMOTY"/>
</dbReference>
<keyword evidence="3" id="KW-0998">Cell outer membrane</keyword>
<dbReference type="CDD" id="cd07185">
    <property type="entry name" value="OmpA_C-like"/>
    <property type="match status" value="1"/>
</dbReference>
<dbReference type="Pfam" id="PF00691">
    <property type="entry name" value="OmpA"/>
    <property type="match status" value="1"/>
</dbReference>
<evidence type="ECO:0000256" key="2">
    <source>
        <dbReference type="ARBA" id="ARBA00023136"/>
    </source>
</evidence>
<dbReference type="Proteomes" id="UP000322545">
    <property type="component" value="Unassembled WGS sequence"/>
</dbReference>
<keyword evidence="8" id="KW-1185">Reference proteome</keyword>